<reference evidence="2" key="1">
    <citation type="submission" date="2025-08" db="UniProtKB">
        <authorList>
            <consortium name="RefSeq"/>
        </authorList>
    </citation>
    <scope>IDENTIFICATION</scope>
</reference>
<organism evidence="1 2">
    <name type="scientific">Octopus sinensis</name>
    <name type="common">East Asian common octopus</name>
    <dbReference type="NCBI Taxonomy" id="2607531"/>
    <lineage>
        <taxon>Eukaryota</taxon>
        <taxon>Metazoa</taxon>
        <taxon>Spiralia</taxon>
        <taxon>Lophotrochozoa</taxon>
        <taxon>Mollusca</taxon>
        <taxon>Cephalopoda</taxon>
        <taxon>Coleoidea</taxon>
        <taxon>Octopodiformes</taxon>
        <taxon>Octopoda</taxon>
        <taxon>Incirrata</taxon>
        <taxon>Octopodidae</taxon>
        <taxon>Octopus</taxon>
    </lineage>
</organism>
<evidence type="ECO:0000313" key="2">
    <source>
        <dbReference type="RefSeq" id="XP_029657632.1"/>
    </source>
</evidence>
<dbReference type="InterPro" id="IPR009057">
    <property type="entry name" value="Homeodomain-like_sf"/>
</dbReference>
<sequence>MPRVSFGNHASIITLYKLGMSQRKISLCVGISKSTVQRTIKRYSTCSIIQDKPKSGRPKKLSKRNERNIVYRSKMDPSKTANQIRSDLNLSLSVSVDTIKRCLRSNNLHGRIMMNVELCYFQMLEDMLEDQKNVEMRKNIHQKL</sequence>
<gene>
    <name evidence="2" type="primary">LOC115231854</name>
</gene>
<proteinExistence type="predicted"/>
<dbReference type="KEGG" id="osn:115231854"/>
<protein>
    <submittedName>
        <fullName evidence="2">Uncharacterized protein LOC115231854</fullName>
    </submittedName>
</protein>
<accession>A0A6P7U8B9</accession>
<dbReference type="RefSeq" id="XP_029657632.1">
    <property type="nucleotide sequence ID" value="XM_029801772.1"/>
</dbReference>
<dbReference type="AlphaFoldDB" id="A0A6P7U8B9"/>
<dbReference type="Gene3D" id="1.10.10.10">
    <property type="entry name" value="Winged helix-like DNA-binding domain superfamily/Winged helix DNA-binding domain"/>
    <property type="match status" value="2"/>
</dbReference>
<dbReference type="Pfam" id="PF13551">
    <property type="entry name" value="HTH_29"/>
    <property type="match status" value="1"/>
</dbReference>
<name>A0A6P7U8B9_9MOLL</name>
<dbReference type="InterPro" id="IPR036388">
    <property type="entry name" value="WH-like_DNA-bd_sf"/>
</dbReference>
<dbReference type="SUPFAM" id="SSF46689">
    <property type="entry name" value="Homeodomain-like"/>
    <property type="match status" value="1"/>
</dbReference>
<keyword evidence="1" id="KW-1185">Reference proteome</keyword>
<evidence type="ECO:0000313" key="1">
    <source>
        <dbReference type="Proteomes" id="UP000515154"/>
    </source>
</evidence>
<dbReference type="Proteomes" id="UP000515154">
    <property type="component" value="Unplaced"/>
</dbReference>